<evidence type="ECO:0000313" key="2">
    <source>
        <dbReference type="Proteomes" id="UP000034588"/>
    </source>
</evidence>
<comment type="caution">
    <text evidence="1">The sequence shown here is derived from an EMBL/GenBank/DDBJ whole genome shotgun (WGS) entry which is preliminary data.</text>
</comment>
<reference evidence="1 2" key="1">
    <citation type="journal article" date="2015" name="Nature">
        <title>rRNA introns, odd ribosomes, and small enigmatic genomes across a large radiation of phyla.</title>
        <authorList>
            <person name="Brown C.T."/>
            <person name="Hug L.A."/>
            <person name="Thomas B.C."/>
            <person name="Sharon I."/>
            <person name="Castelle C.J."/>
            <person name="Singh A."/>
            <person name="Wilkins M.J."/>
            <person name="Williams K.H."/>
            <person name="Banfield J.F."/>
        </authorList>
    </citation>
    <scope>NUCLEOTIDE SEQUENCE [LARGE SCALE GENOMIC DNA]</scope>
</reference>
<proteinExistence type="predicted"/>
<dbReference type="EMBL" id="LCQD01000022">
    <property type="protein sequence ID" value="KKW11267.1"/>
    <property type="molecule type" value="Genomic_DNA"/>
</dbReference>
<dbReference type="AlphaFoldDB" id="A0A0G1Y8P9"/>
<sequence length="333" mass="37051">MSDQPESELLRVTRQFRAALERQDAAALKRLTQSYQQLYGRLKDKIDLLAIAIGEEEPTAGQLIRMTRYKSLIRQVEAELTDFQVILRNEIGNTTNDAIRFAGRDVYRALRAAGNTYGVELGFNRLPSEAIKTLLGFLQPDSPLYKRIGKLAEANTEFVAQKLVEGIGLGKNPRAIAAIIRDSLGGGLTDALRMTRTAQLWSYREATRANYLANSDVLEGWIWWADLPGDPCMACIAEHGSFHDLSETLDDHYNGRCAMVPAVRGFPSPIDQTGEDWFASLNEAKQQELMGKEKYAAFQEGKFEFGQLAGKHVDSVYGAMNVEETLQALIGGK</sequence>
<name>A0A0G1Y8P9_9BACT</name>
<evidence type="ECO:0008006" key="3">
    <source>
        <dbReference type="Google" id="ProtNLM"/>
    </source>
</evidence>
<organism evidence="1 2">
    <name type="scientific">Candidatus Gottesmanbacteria bacterium GW2011_GWB1_49_7</name>
    <dbReference type="NCBI Taxonomy" id="1618448"/>
    <lineage>
        <taxon>Bacteria</taxon>
        <taxon>Candidatus Gottesmaniibacteriota</taxon>
    </lineage>
</organism>
<evidence type="ECO:0000313" key="1">
    <source>
        <dbReference type="EMBL" id="KKW11267.1"/>
    </source>
</evidence>
<gene>
    <name evidence="1" type="ORF">UY48_C0022G0015</name>
</gene>
<dbReference type="Proteomes" id="UP000034588">
    <property type="component" value="Unassembled WGS sequence"/>
</dbReference>
<protein>
    <recommendedName>
        <fullName evidence="3">Phage head morphogenesis domain-containing protein</fullName>
    </recommendedName>
</protein>
<accession>A0A0G1Y8P9</accession>